<keyword evidence="1" id="KW-0732">Signal</keyword>
<feature type="signal peptide" evidence="1">
    <location>
        <begin position="1"/>
        <end position="21"/>
    </location>
</feature>
<dbReference type="NCBIfam" id="TIGR03696">
    <property type="entry name" value="Rhs_assc_core"/>
    <property type="match status" value="1"/>
</dbReference>
<dbReference type="AlphaFoldDB" id="A0AA92K2X4"/>
<name>A0AA92K2X4_RALSL</name>
<dbReference type="EMBL" id="CP051169">
    <property type="protein sequence ID" value="QOK97639.1"/>
    <property type="molecule type" value="Genomic_DNA"/>
</dbReference>
<protein>
    <recommendedName>
        <fullName evidence="4">RHS repeat-associated core domain-containing protein</fullName>
    </recommendedName>
</protein>
<evidence type="ECO:0000256" key="1">
    <source>
        <dbReference type="SAM" id="SignalP"/>
    </source>
</evidence>
<dbReference type="Gene3D" id="2.180.10.10">
    <property type="entry name" value="RHS repeat-associated core"/>
    <property type="match status" value="1"/>
</dbReference>
<dbReference type="Proteomes" id="UP000593970">
    <property type="component" value="Chromosome"/>
</dbReference>
<reference evidence="3" key="1">
    <citation type="submission" date="2020-04" db="EMBL/GenBank/DDBJ databases">
        <title>Ralstonia solanacearum UW576, UW763, UW773, and UW774.</title>
        <authorList>
            <person name="Steidl O."/>
            <person name="Truchon A."/>
            <person name="Allen C."/>
        </authorList>
    </citation>
    <scope>NUCLEOTIDE SEQUENCE [LARGE SCALE GENOMIC DNA]</scope>
    <source>
        <strain evidence="3">UW774</strain>
    </source>
</reference>
<gene>
    <name evidence="2" type="ORF">HF909_15235</name>
</gene>
<evidence type="ECO:0008006" key="4">
    <source>
        <dbReference type="Google" id="ProtNLM"/>
    </source>
</evidence>
<feature type="chain" id="PRO_5041669421" description="RHS repeat-associated core domain-containing protein" evidence="1">
    <location>
        <begin position="22"/>
        <end position="197"/>
    </location>
</feature>
<organism evidence="2 3">
    <name type="scientific">Ralstonia solanacearum</name>
    <name type="common">Pseudomonas solanacearum</name>
    <dbReference type="NCBI Taxonomy" id="305"/>
    <lineage>
        <taxon>Bacteria</taxon>
        <taxon>Pseudomonadati</taxon>
        <taxon>Pseudomonadota</taxon>
        <taxon>Betaproteobacteria</taxon>
        <taxon>Burkholderiales</taxon>
        <taxon>Burkholderiaceae</taxon>
        <taxon>Ralstonia</taxon>
        <taxon>Ralstonia solanacearum species complex</taxon>
    </lineage>
</organism>
<dbReference type="InterPro" id="IPR022385">
    <property type="entry name" value="Rhs_assc_core"/>
</dbReference>
<sequence length="197" mass="20649">MKNYKLLAVMGLLSASMNASARYIESDPIGLAGGQPSTFAYVGGNPVSYVDPRGLATAVVLSGGINSNPFGHIGVATTGGGMYSYGTKDDYGSSVGDYLAKQIKNRNVEIVILDTTPQQEIQIQLAMRKHTRDNYSVTSEKCATAVGDALYGAGVMLNHSTAILPGQIFSNTLGLPGAQYVYIPKGGIIPPALAPFK</sequence>
<evidence type="ECO:0000313" key="3">
    <source>
        <dbReference type="Proteomes" id="UP000593970"/>
    </source>
</evidence>
<proteinExistence type="predicted"/>
<evidence type="ECO:0000313" key="2">
    <source>
        <dbReference type="EMBL" id="QOK97639.1"/>
    </source>
</evidence>
<accession>A0AA92K2X4</accession>